<gene>
    <name evidence="1" type="ORF">QVO10_08690</name>
</gene>
<accession>A0ABT7X5U3</accession>
<name>A0ABT7X5U3_9BACE</name>
<dbReference type="EMBL" id="JAUEII010000016">
    <property type="protein sequence ID" value="MDN0049461.1"/>
    <property type="molecule type" value="Genomic_DNA"/>
</dbReference>
<evidence type="ECO:0000313" key="1">
    <source>
        <dbReference type="EMBL" id="MDN0049461.1"/>
    </source>
</evidence>
<proteinExistence type="predicted"/>
<keyword evidence="2" id="KW-1185">Reference proteome</keyword>
<comment type="caution">
    <text evidence="1">The sequence shown here is derived from an EMBL/GenBank/DDBJ whole genome shotgun (WGS) entry which is preliminary data.</text>
</comment>
<reference evidence="1" key="2">
    <citation type="submission" date="2024-05" db="EMBL/GenBank/DDBJ databases">
        <title>Identification and characterization of horizontal gene transfer across gut microbiota members of farm animals based on homology search.</title>
        <authorList>
            <person name="Schwarzerova J."/>
            <person name="Nykrynova M."/>
            <person name="Jureckova K."/>
            <person name="Cejkova D."/>
            <person name="Rychlik I."/>
        </authorList>
    </citation>
    <scope>NUCLEOTIDE SEQUENCE</scope>
    <source>
        <strain evidence="1">84_SSukc20</strain>
    </source>
</reference>
<organism evidence="1 2">
    <name type="scientific">Bacteroides gallinaceum</name>
    <dbReference type="NCBI Taxonomy" id="1462571"/>
    <lineage>
        <taxon>Bacteria</taxon>
        <taxon>Pseudomonadati</taxon>
        <taxon>Bacteroidota</taxon>
        <taxon>Bacteroidia</taxon>
        <taxon>Bacteroidales</taxon>
        <taxon>Bacteroidaceae</taxon>
        <taxon>Bacteroides</taxon>
    </lineage>
</organism>
<evidence type="ECO:0008006" key="3">
    <source>
        <dbReference type="Google" id="ProtNLM"/>
    </source>
</evidence>
<evidence type="ECO:0000313" key="2">
    <source>
        <dbReference type="Proteomes" id="UP001167871"/>
    </source>
</evidence>
<dbReference type="Proteomes" id="UP001167871">
    <property type="component" value="Unassembled WGS sequence"/>
</dbReference>
<dbReference type="RefSeq" id="WP_301639761.1">
    <property type="nucleotide sequence ID" value="NZ_JAUEII010000016.1"/>
</dbReference>
<sequence>MKLVKQNPDLMKKVLKFEHILFLLLLLLPLTVSAQRRNAEGQKMVSRIRTASQDTIFFEYDERNMLKKITIPFTDYYSTTKKVELTDEEKKNGTVISRHKIINHPIPSKVVYVRVKNEIVETVYKNDIIDTSSIYKWELGANNKIKRHVIQRKYRDHENNYGPDYSEKFYDFTYDNSDRLQYTRRLSRIVQFGDNNRKTHMNTALIGFDNIIYNGKGYTIRQRLIDLNDSIESLSISSFIEYLDENTWIYNQPGKFGTNDYERFVYSSDKLNDTNISLNNLREIHISPERTPESIYKHIILHTEWCGLRENYLATGCARIGKTNYEIIYRKDSKGNIKSIIYSYNGRYMPSKDVVYIDYVDE</sequence>
<protein>
    <recommendedName>
        <fullName evidence="3">DUF4595 domain-containing protein</fullName>
    </recommendedName>
</protein>
<reference evidence="1" key="1">
    <citation type="submission" date="2023-06" db="EMBL/GenBank/DDBJ databases">
        <authorList>
            <person name="Zeman M."/>
            <person name="Kubasova T."/>
            <person name="Jahodarova E."/>
            <person name="Nykrynova M."/>
            <person name="Rychlik I."/>
        </authorList>
    </citation>
    <scope>NUCLEOTIDE SEQUENCE</scope>
    <source>
        <strain evidence="1">84_SSukc20</strain>
    </source>
</reference>